<evidence type="ECO:0000256" key="2">
    <source>
        <dbReference type="SAM" id="Phobius"/>
    </source>
</evidence>
<organism evidence="3 4">
    <name type="scientific">Ameiurus melas</name>
    <name type="common">Black bullhead</name>
    <name type="synonym">Silurus melas</name>
    <dbReference type="NCBI Taxonomy" id="219545"/>
    <lineage>
        <taxon>Eukaryota</taxon>
        <taxon>Metazoa</taxon>
        <taxon>Chordata</taxon>
        <taxon>Craniata</taxon>
        <taxon>Vertebrata</taxon>
        <taxon>Euteleostomi</taxon>
        <taxon>Actinopterygii</taxon>
        <taxon>Neopterygii</taxon>
        <taxon>Teleostei</taxon>
        <taxon>Ostariophysi</taxon>
        <taxon>Siluriformes</taxon>
        <taxon>Ictaluridae</taxon>
        <taxon>Ameiurus</taxon>
    </lineage>
</organism>
<keyword evidence="1" id="KW-0175">Coiled coil</keyword>
<feature type="non-terminal residue" evidence="3">
    <location>
        <position position="1"/>
    </location>
</feature>
<dbReference type="EMBL" id="JAAGNN010000021">
    <property type="protein sequence ID" value="KAF4075324.1"/>
    <property type="molecule type" value="Genomic_DNA"/>
</dbReference>
<dbReference type="AlphaFoldDB" id="A0A7J5ZXI1"/>
<evidence type="ECO:0000256" key="1">
    <source>
        <dbReference type="SAM" id="Coils"/>
    </source>
</evidence>
<reference evidence="3 4" key="1">
    <citation type="submission" date="2020-02" db="EMBL/GenBank/DDBJ databases">
        <title>A chromosome-scale genome assembly of the black bullhead catfish (Ameiurus melas).</title>
        <authorList>
            <person name="Wen M."/>
            <person name="Zham M."/>
            <person name="Cabau C."/>
            <person name="Klopp C."/>
            <person name="Donnadieu C."/>
            <person name="Roques C."/>
            <person name="Bouchez O."/>
            <person name="Lampietro C."/>
            <person name="Jouanno E."/>
            <person name="Herpin A."/>
            <person name="Louis A."/>
            <person name="Berthelot C."/>
            <person name="Parey E."/>
            <person name="Roest-Crollius H."/>
            <person name="Braasch I."/>
            <person name="Postlethwait J."/>
            <person name="Robinson-Rechavi M."/>
            <person name="Echchiki A."/>
            <person name="Begum T."/>
            <person name="Montfort J."/>
            <person name="Schartl M."/>
            <person name="Bobe J."/>
            <person name="Guiguen Y."/>
        </authorList>
    </citation>
    <scope>NUCLEOTIDE SEQUENCE [LARGE SCALE GENOMIC DNA]</scope>
    <source>
        <strain evidence="3">M_S1</strain>
        <tissue evidence="3">Blood</tissue>
    </source>
</reference>
<gene>
    <name evidence="3" type="ORF">AMELA_G00233240</name>
</gene>
<feature type="coiled-coil region" evidence="1">
    <location>
        <begin position="5"/>
        <end position="32"/>
    </location>
</feature>
<keyword evidence="2" id="KW-0472">Membrane</keyword>
<feature type="transmembrane region" description="Helical" evidence="2">
    <location>
        <begin position="62"/>
        <end position="86"/>
    </location>
</feature>
<protein>
    <submittedName>
        <fullName evidence="3">Uncharacterized protein</fullName>
    </submittedName>
</protein>
<keyword evidence="2" id="KW-0812">Transmembrane</keyword>
<keyword evidence="2" id="KW-1133">Transmembrane helix</keyword>
<comment type="caution">
    <text evidence="3">The sequence shown here is derived from an EMBL/GenBank/DDBJ whole genome shotgun (WGS) entry which is preliminary data.</text>
</comment>
<accession>A0A7J5ZXI1</accession>
<dbReference type="Proteomes" id="UP000593565">
    <property type="component" value="Unassembled WGS sequence"/>
</dbReference>
<proteinExistence type="predicted"/>
<name>A0A7J5ZXI1_AMEME</name>
<evidence type="ECO:0000313" key="4">
    <source>
        <dbReference type="Proteomes" id="UP000593565"/>
    </source>
</evidence>
<sequence length="129" mass="15304">MYILYIKEEEEKEEEERERRDEEARGSALEADLLSSFLSVPVSPKKSRAVHPFTPRLLPLHWALLLSFGLFLCGKADFLFFSFFFFEGKWVFETVGNFPFTTQQWPRSRIWCMKRRAEEPRCPSASWSQ</sequence>
<evidence type="ECO:0000313" key="3">
    <source>
        <dbReference type="EMBL" id="KAF4075324.1"/>
    </source>
</evidence>
<keyword evidence="4" id="KW-1185">Reference proteome</keyword>